<name>A0ABU7YZC7_9GAMM</name>
<evidence type="ECO:0000313" key="1">
    <source>
        <dbReference type="EMBL" id="MEG3184183.1"/>
    </source>
</evidence>
<dbReference type="EMBL" id="JAXGFP010000004">
    <property type="protein sequence ID" value="MEG3184183.1"/>
    <property type="molecule type" value="Genomic_DNA"/>
</dbReference>
<evidence type="ECO:0008006" key="3">
    <source>
        <dbReference type="Google" id="ProtNLM"/>
    </source>
</evidence>
<dbReference type="RefSeq" id="WP_332616687.1">
    <property type="nucleotide sequence ID" value="NZ_JAXGFP010000004.1"/>
</dbReference>
<evidence type="ECO:0000313" key="2">
    <source>
        <dbReference type="Proteomes" id="UP001355056"/>
    </source>
</evidence>
<sequence length="232" mass="25365">MQLVHDKHVHTRFSNGCPQTLELVCPHCLKESSFLPKSWHEHGRQVAVAEAPCSRCEDNVLFLQLLEDSNGIHKAAELYLHPPSTARDSVHGLEHLAALSGPLGRTYESALKLYNQTEWGASALMVRHLLEGLATRLLPDDKRDLSLPRQLDALAEVDLAAPLRDIAGLLAPDGSFGREFADEAAIDQATAGQLLELTEYLIAYLVVLPGAMAELKSRIATAPVPLRRSNTG</sequence>
<gene>
    <name evidence="1" type="ORF">SNE34_09190</name>
</gene>
<proteinExistence type="predicted"/>
<dbReference type="Proteomes" id="UP001355056">
    <property type="component" value="Unassembled WGS sequence"/>
</dbReference>
<reference evidence="1 2" key="1">
    <citation type="journal article" date="2016" name="Int. J. Syst. Evol. Microbiol.">
        <title>Lysobacter erysipheiresistens sp. nov., an antagonist of powdery mildew, isolated from tobacco-cultivated soil.</title>
        <authorList>
            <person name="Xie B."/>
            <person name="Li T."/>
            <person name="Lin X."/>
            <person name="Wang C.J."/>
            <person name="Chen Y.J."/>
            <person name="Liu W.J."/>
            <person name="Zhao Z.W."/>
        </authorList>
    </citation>
    <scope>NUCLEOTIDE SEQUENCE [LARGE SCALE GENOMIC DNA]</scope>
    <source>
        <strain evidence="1 2">RS-LYSO-3</strain>
    </source>
</reference>
<accession>A0ABU7YZC7</accession>
<protein>
    <recommendedName>
        <fullName evidence="3">DUF4145 domain-containing protein</fullName>
    </recommendedName>
</protein>
<organism evidence="1 2">
    <name type="scientific">Novilysobacter erysipheiresistens</name>
    <dbReference type="NCBI Taxonomy" id="1749332"/>
    <lineage>
        <taxon>Bacteria</taxon>
        <taxon>Pseudomonadati</taxon>
        <taxon>Pseudomonadota</taxon>
        <taxon>Gammaproteobacteria</taxon>
        <taxon>Lysobacterales</taxon>
        <taxon>Lysobacteraceae</taxon>
        <taxon>Novilysobacter</taxon>
    </lineage>
</organism>
<comment type="caution">
    <text evidence="1">The sequence shown here is derived from an EMBL/GenBank/DDBJ whole genome shotgun (WGS) entry which is preliminary data.</text>
</comment>
<keyword evidence="2" id="KW-1185">Reference proteome</keyword>